<protein>
    <submittedName>
        <fullName evidence="2">Uncharacterized protein</fullName>
    </submittedName>
</protein>
<feature type="region of interest" description="Disordered" evidence="1">
    <location>
        <begin position="39"/>
        <end position="75"/>
    </location>
</feature>
<evidence type="ECO:0000256" key="1">
    <source>
        <dbReference type="SAM" id="MobiDB-lite"/>
    </source>
</evidence>
<comment type="caution">
    <text evidence="2">The sequence shown here is derived from an EMBL/GenBank/DDBJ whole genome shotgun (WGS) entry which is preliminary data.</text>
</comment>
<keyword evidence="3" id="KW-1185">Reference proteome</keyword>
<name>A0A4Y2H398_ARAVE</name>
<accession>A0A4Y2H398</accession>
<dbReference type="EMBL" id="BGPR01101534">
    <property type="protein sequence ID" value="GBM59957.1"/>
    <property type="molecule type" value="Genomic_DNA"/>
</dbReference>
<proteinExistence type="predicted"/>
<gene>
    <name evidence="2" type="ORF">AVEN_269961_1</name>
</gene>
<evidence type="ECO:0000313" key="2">
    <source>
        <dbReference type="EMBL" id="GBM59957.1"/>
    </source>
</evidence>
<evidence type="ECO:0000313" key="3">
    <source>
        <dbReference type="Proteomes" id="UP000499080"/>
    </source>
</evidence>
<dbReference type="AlphaFoldDB" id="A0A4Y2H398"/>
<feature type="non-terminal residue" evidence="2">
    <location>
        <position position="1"/>
    </location>
</feature>
<dbReference type="Proteomes" id="UP000499080">
    <property type="component" value="Unassembled WGS sequence"/>
</dbReference>
<organism evidence="2 3">
    <name type="scientific">Araneus ventricosus</name>
    <name type="common">Orbweaver spider</name>
    <name type="synonym">Epeira ventricosa</name>
    <dbReference type="NCBI Taxonomy" id="182803"/>
    <lineage>
        <taxon>Eukaryota</taxon>
        <taxon>Metazoa</taxon>
        <taxon>Ecdysozoa</taxon>
        <taxon>Arthropoda</taxon>
        <taxon>Chelicerata</taxon>
        <taxon>Arachnida</taxon>
        <taxon>Araneae</taxon>
        <taxon>Araneomorphae</taxon>
        <taxon>Entelegynae</taxon>
        <taxon>Araneoidea</taxon>
        <taxon>Araneidae</taxon>
        <taxon>Araneus</taxon>
    </lineage>
</organism>
<reference evidence="2 3" key="1">
    <citation type="journal article" date="2019" name="Sci. Rep.">
        <title>Orb-weaving spider Araneus ventricosus genome elucidates the spidroin gene catalogue.</title>
        <authorList>
            <person name="Kono N."/>
            <person name="Nakamura H."/>
            <person name="Ohtoshi R."/>
            <person name="Moran D.A.P."/>
            <person name="Shinohara A."/>
            <person name="Yoshida Y."/>
            <person name="Fujiwara M."/>
            <person name="Mori M."/>
            <person name="Tomita M."/>
            <person name="Arakawa K."/>
        </authorList>
    </citation>
    <scope>NUCLEOTIDE SEQUENCE [LARGE SCALE GENOMIC DNA]</scope>
</reference>
<sequence>TAGPSSLILSPSLIPPSFLILSHRARNVPLTETKAGLRQLASSERRRGSEIRSLGDNTEGSNYPCLPQPISERLK</sequence>